<dbReference type="GO" id="GO:0016020">
    <property type="term" value="C:membrane"/>
    <property type="evidence" value="ECO:0007669"/>
    <property type="project" value="UniProtKB-SubCell"/>
</dbReference>
<proteinExistence type="inferred from homology"/>
<feature type="transmembrane region" description="Helical" evidence="6">
    <location>
        <begin position="112"/>
        <end position="128"/>
    </location>
</feature>
<name>A0ABD6X8G7_PHODM</name>
<feature type="transmembrane region" description="Helical" evidence="6">
    <location>
        <begin position="38"/>
        <end position="64"/>
    </location>
</feature>
<dbReference type="PANTHER" id="PTHR31632:SF2">
    <property type="entry name" value="PLASMA MEMBRANE IRON PERMEASE"/>
    <property type="match status" value="1"/>
</dbReference>
<dbReference type="PANTHER" id="PTHR31632">
    <property type="entry name" value="IRON TRANSPORTER FTH1"/>
    <property type="match status" value="1"/>
</dbReference>
<dbReference type="Proteomes" id="UP000241404">
    <property type="component" value="Unassembled WGS sequence"/>
</dbReference>
<dbReference type="EMBL" id="PYMM01000001">
    <property type="protein sequence ID" value="PSU18790.1"/>
    <property type="molecule type" value="Genomic_DNA"/>
</dbReference>
<gene>
    <name evidence="7" type="ORF">CTM90_02075</name>
</gene>
<keyword evidence="5 6" id="KW-0472">Membrane</keyword>
<evidence type="ECO:0000313" key="8">
    <source>
        <dbReference type="Proteomes" id="UP000241404"/>
    </source>
</evidence>
<evidence type="ECO:0000313" key="7">
    <source>
        <dbReference type="EMBL" id="PSU18790.1"/>
    </source>
</evidence>
<dbReference type="InterPro" id="IPR004923">
    <property type="entry name" value="FTR1/Fip1/EfeU"/>
</dbReference>
<feature type="transmembrane region" description="Helical" evidence="6">
    <location>
        <begin position="70"/>
        <end position="91"/>
    </location>
</feature>
<evidence type="ECO:0000256" key="3">
    <source>
        <dbReference type="ARBA" id="ARBA00022692"/>
    </source>
</evidence>
<feature type="transmembrane region" description="Helical" evidence="6">
    <location>
        <begin position="181"/>
        <end position="199"/>
    </location>
</feature>
<evidence type="ECO:0000256" key="6">
    <source>
        <dbReference type="SAM" id="Phobius"/>
    </source>
</evidence>
<dbReference type="AlphaFoldDB" id="A0ABD6X8G7"/>
<evidence type="ECO:0000256" key="5">
    <source>
        <dbReference type="ARBA" id="ARBA00023136"/>
    </source>
</evidence>
<sequence>MEQIIFIMWRESIEALLLISIIYAWIKRQPDAKNGIKYLWYGVVLGIIFSIILAMAIYGLFNFLDDTSQSIFMIIMEITACCLIVQMVYWMKKNGSSMKNNVETDLTEKSKDNSWFGISLIVAISITREGSELVVFLSSFIMSLNMTTIFDFISSLSLGILAAVITIYLFSRLNHYIPWKLFFNTTSVILLFIALSLLIKGIDGLANLLLEFDFNIPNELFYPIWNTSGFIDDSGIIGSLLSSFFAYRSQPIVLNAITLIIYWTSIIHLFLLRKKS</sequence>
<organism evidence="7 8">
    <name type="scientific">Photobacterium damselae</name>
    <dbReference type="NCBI Taxonomy" id="38293"/>
    <lineage>
        <taxon>Bacteria</taxon>
        <taxon>Pseudomonadati</taxon>
        <taxon>Pseudomonadota</taxon>
        <taxon>Gammaproteobacteria</taxon>
        <taxon>Vibrionales</taxon>
        <taxon>Vibrionaceae</taxon>
        <taxon>Photobacterium</taxon>
    </lineage>
</organism>
<feature type="transmembrane region" description="Helical" evidence="6">
    <location>
        <begin position="6"/>
        <end position="26"/>
    </location>
</feature>
<accession>A0ABD6X8G7</accession>
<dbReference type="RefSeq" id="WP_065171266.1">
    <property type="nucleotide sequence ID" value="NZ_LZFH01000012.1"/>
</dbReference>
<feature type="transmembrane region" description="Helical" evidence="6">
    <location>
        <begin position="148"/>
        <end position="169"/>
    </location>
</feature>
<comment type="caution">
    <text evidence="7">The sequence shown here is derived from an EMBL/GenBank/DDBJ whole genome shotgun (WGS) entry which is preliminary data.</text>
</comment>
<reference evidence="7 8" key="1">
    <citation type="submission" date="2018-03" db="EMBL/GenBank/DDBJ databases">
        <title>Whole genome sequencing of Histamine producing bacteria.</title>
        <authorList>
            <person name="Butler K."/>
        </authorList>
    </citation>
    <scope>NUCLEOTIDE SEQUENCE [LARGE SCALE GENOMIC DNA]</scope>
    <source>
        <strain evidence="7 8">BT-6</strain>
    </source>
</reference>
<evidence type="ECO:0000256" key="2">
    <source>
        <dbReference type="ARBA" id="ARBA00008333"/>
    </source>
</evidence>
<evidence type="ECO:0000256" key="4">
    <source>
        <dbReference type="ARBA" id="ARBA00022989"/>
    </source>
</evidence>
<evidence type="ECO:0000256" key="1">
    <source>
        <dbReference type="ARBA" id="ARBA00004141"/>
    </source>
</evidence>
<protein>
    <submittedName>
        <fullName evidence="7">Uncharacterized protein</fullName>
    </submittedName>
</protein>
<keyword evidence="3 6" id="KW-0812">Transmembrane</keyword>
<feature type="transmembrane region" description="Helical" evidence="6">
    <location>
        <begin position="252"/>
        <end position="272"/>
    </location>
</feature>
<keyword evidence="4 6" id="KW-1133">Transmembrane helix</keyword>
<comment type="similarity">
    <text evidence="2">Belongs to the oxidase-dependent Fe transporter (OFeT) (TC 9.A.10.1) family.</text>
</comment>
<dbReference type="Pfam" id="PF03239">
    <property type="entry name" value="FTR1"/>
    <property type="match status" value="1"/>
</dbReference>
<comment type="subcellular location">
    <subcellularLocation>
        <location evidence="1">Membrane</location>
        <topology evidence="1">Multi-pass membrane protein</topology>
    </subcellularLocation>
</comment>